<dbReference type="Pfam" id="PF13350">
    <property type="entry name" value="Y_phosphatase3"/>
    <property type="match status" value="1"/>
</dbReference>
<protein>
    <submittedName>
        <fullName evidence="2">Protein-tyrosine-phosphatase</fullName>
    </submittedName>
</protein>
<dbReference type="PROSITE" id="PS50056">
    <property type="entry name" value="TYR_PHOSPHATASE_2"/>
    <property type="match status" value="1"/>
</dbReference>
<dbReference type="InterPro" id="IPR000387">
    <property type="entry name" value="Tyr_Pase_dom"/>
</dbReference>
<organism evidence="2 3">
    <name type="scientific">Paenibacillus phytorum</name>
    <dbReference type="NCBI Taxonomy" id="2654977"/>
    <lineage>
        <taxon>Bacteria</taxon>
        <taxon>Bacillati</taxon>
        <taxon>Bacillota</taxon>
        <taxon>Bacilli</taxon>
        <taxon>Bacillales</taxon>
        <taxon>Paenibacillaceae</taxon>
        <taxon>Paenibacillus</taxon>
    </lineage>
</organism>
<gene>
    <name evidence="2" type="ORF">GC098_36820</name>
</gene>
<name>A0ABX1YA92_9BACL</name>
<dbReference type="Proteomes" id="UP000616779">
    <property type="component" value="Unassembled WGS sequence"/>
</dbReference>
<sequence>MENPFLQVQLDRIDNKKLKLSWRSTQELGRVEVFWSPSPEHFQQLGSKLTDESALAASLVFQDPNPGQRTYYHLKSQHGAVRTVAERRLPLDGMANLRDLGGYRTEDGRYTKWGLLFRSEQCIPSELTERDHVYLKQCGIQLICDYRGDEVESMFSYPEWGNVRRVRIPIVTTESLEPSERLILANRNYVLNHTKEFATLFQQLLSERGVPVVQHCVAGKDRTGFGSAILLMALGVPEQTIMEDYLLTNLYKDSLYKKLIRTVQPNLTNQDDSLMFLFEVRPEYLQAAFDEIHLQYGTIEGFLEKGLGLTAVKKQNLRNLLLTHE</sequence>
<feature type="domain" description="Tyrosine specific protein phosphatases" evidence="1">
    <location>
        <begin position="195"/>
        <end position="275"/>
    </location>
</feature>
<reference evidence="2 3" key="1">
    <citation type="submission" date="2019-10" db="EMBL/GenBank/DDBJ databases">
        <title>Description of Paenibacillus terrestris sp. nov.</title>
        <authorList>
            <person name="Carlier A."/>
            <person name="Qi S."/>
        </authorList>
    </citation>
    <scope>NUCLEOTIDE SEQUENCE [LARGE SCALE GENOMIC DNA]</scope>
    <source>
        <strain evidence="2 3">LMG 31458</strain>
    </source>
</reference>
<dbReference type="InterPro" id="IPR029021">
    <property type="entry name" value="Prot-tyrosine_phosphatase-like"/>
</dbReference>
<evidence type="ECO:0000313" key="3">
    <source>
        <dbReference type="Proteomes" id="UP000616779"/>
    </source>
</evidence>
<dbReference type="RefSeq" id="WP_171649400.1">
    <property type="nucleotide sequence ID" value="NZ_WHOA01000248.1"/>
</dbReference>
<dbReference type="Gene3D" id="3.90.190.10">
    <property type="entry name" value="Protein tyrosine phosphatase superfamily"/>
    <property type="match status" value="1"/>
</dbReference>
<proteinExistence type="predicted"/>
<comment type="caution">
    <text evidence="2">The sequence shown here is derived from an EMBL/GenBank/DDBJ whole genome shotgun (WGS) entry which is preliminary data.</text>
</comment>
<accession>A0ABX1YA92</accession>
<keyword evidence="3" id="KW-1185">Reference proteome</keyword>
<evidence type="ECO:0000313" key="2">
    <source>
        <dbReference type="EMBL" id="NOU76865.1"/>
    </source>
</evidence>
<dbReference type="InterPro" id="IPR026893">
    <property type="entry name" value="Tyr/Ser_Pase_IphP-type"/>
</dbReference>
<dbReference type="SUPFAM" id="SSF52799">
    <property type="entry name" value="(Phosphotyrosine protein) phosphatases II"/>
    <property type="match status" value="1"/>
</dbReference>
<dbReference type="EMBL" id="WHOA01000248">
    <property type="protein sequence ID" value="NOU76865.1"/>
    <property type="molecule type" value="Genomic_DNA"/>
</dbReference>
<evidence type="ECO:0000259" key="1">
    <source>
        <dbReference type="PROSITE" id="PS50056"/>
    </source>
</evidence>